<keyword evidence="1" id="KW-0547">Nucleotide-binding</keyword>
<organism evidence="1 2">
    <name type="scientific">Streptomyces hyaluromycini</name>
    <dbReference type="NCBI Taxonomy" id="1377993"/>
    <lineage>
        <taxon>Bacteria</taxon>
        <taxon>Bacillati</taxon>
        <taxon>Actinomycetota</taxon>
        <taxon>Actinomycetes</taxon>
        <taxon>Kitasatosporales</taxon>
        <taxon>Streptomycetaceae</taxon>
        <taxon>Streptomyces</taxon>
    </lineage>
</organism>
<gene>
    <name evidence="1" type="ORF">ABT404_44550</name>
</gene>
<dbReference type="EMBL" id="JBEPEK010000597">
    <property type="protein sequence ID" value="MER7186458.1"/>
    <property type="molecule type" value="Genomic_DNA"/>
</dbReference>
<dbReference type="GO" id="GO:0004386">
    <property type="term" value="F:helicase activity"/>
    <property type="evidence" value="ECO:0007669"/>
    <property type="project" value="UniProtKB-KW"/>
</dbReference>
<evidence type="ECO:0000313" key="2">
    <source>
        <dbReference type="Proteomes" id="UP001474181"/>
    </source>
</evidence>
<sequence>MSGTTAEAEAGVPVRLAAVYLPADLPRQGRMAFWDPDGDPLPAAATEELTVVRPHGAAGVRRRQVPALTLTLAEALPLLVRARRDPAAHPATACWGAATTLTRRSAPSTRMASLALSPTSA</sequence>
<name>A0ABV1XBU2_9ACTN</name>
<feature type="non-terminal residue" evidence="1">
    <location>
        <position position="121"/>
    </location>
</feature>
<evidence type="ECO:0000313" key="1">
    <source>
        <dbReference type="EMBL" id="MER7186458.1"/>
    </source>
</evidence>
<accession>A0ABV1XBU2</accession>
<keyword evidence="1" id="KW-0067">ATP-binding</keyword>
<reference evidence="1 2" key="1">
    <citation type="submission" date="2024-06" db="EMBL/GenBank/DDBJ databases">
        <title>The Natural Products Discovery Center: Release of the First 8490 Sequenced Strains for Exploring Actinobacteria Biosynthetic Diversity.</title>
        <authorList>
            <person name="Kalkreuter E."/>
            <person name="Kautsar S.A."/>
            <person name="Yang D."/>
            <person name="Bader C.D."/>
            <person name="Teijaro C.N."/>
            <person name="Fluegel L."/>
            <person name="Davis C.M."/>
            <person name="Simpson J.R."/>
            <person name="Lauterbach L."/>
            <person name="Steele A.D."/>
            <person name="Gui C."/>
            <person name="Meng S."/>
            <person name="Li G."/>
            <person name="Viehrig K."/>
            <person name="Ye F."/>
            <person name="Su P."/>
            <person name="Kiefer A.F."/>
            <person name="Nichols A."/>
            <person name="Cepeda A.J."/>
            <person name="Yan W."/>
            <person name="Fan B."/>
            <person name="Jiang Y."/>
            <person name="Adhikari A."/>
            <person name="Zheng C.-J."/>
            <person name="Schuster L."/>
            <person name="Cowan T.M."/>
            <person name="Smanski M.J."/>
            <person name="Chevrette M.G."/>
            <person name="De Carvalho L.P.S."/>
            <person name="Shen B."/>
        </authorList>
    </citation>
    <scope>NUCLEOTIDE SEQUENCE [LARGE SCALE GENOMIC DNA]</scope>
    <source>
        <strain evidence="1 2">NPDC000234</strain>
    </source>
</reference>
<keyword evidence="2" id="KW-1185">Reference proteome</keyword>
<keyword evidence="1" id="KW-0378">Hydrolase</keyword>
<protein>
    <submittedName>
        <fullName evidence="1">ATP-dependent helicase</fullName>
    </submittedName>
</protein>
<dbReference type="Proteomes" id="UP001474181">
    <property type="component" value="Unassembled WGS sequence"/>
</dbReference>
<proteinExistence type="predicted"/>
<keyword evidence="1" id="KW-0347">Helicase</keyword>
<comment type="caution">
    <text evidence="1">The sequence shown here is derived from an EMBL/GenBank/DDBJ whole genome shotgun (WGS) entry which is preliminary data.</text>
</comment>